<dbReference type="EMBL" id="LACB01000115">
    <property type="protein sequence ID" value="KAJ9488497.1"/>
    <property type="molecule type" value="Genomic_DNA"/>
</dbReference>
<evidence type="ECO:0000256" key="2">
    <source>
        <dbReference type="ARBA" id="ARBA00010139"/>
    </source>
</evidence>
<accession>A0AAI9TJW3</accession>
<gene>
    <name evidence="5" type="ORF">VN97_g4794</name>
</gene>
<name>A0AAI9TJW3_PENTH</name>
<comment type="similarity">
    <text evidence="2">Belongs to the FAD-binding monooxygenase family.</text>
</comment>
<dbReference type="PANTHER" id="PTHR42877:SF11">
    <property type="entry name" value="MONOOXYGENASE, PUTATIVE (AFU_ORTHOLOGUE AFUA_6G13790)-RELATED"/>
    <property type="match status" value="1"/>
</dbReference>
<proteinExistence type="inferred from homology"/>
<dbReference type="Proteomes" id="UP001227192">
    <property type="component" value="Unassembled WGS sequence"/>
</dbReference>
<evidence type="ECO:0000256" key="4">
    <source>
        <dbReference type="ARBA" id="ARBA00022827"/>
    </source>
</evidence>
<protein>
    <submittedName>
        <fullName evidence="5">Uncharacterized protein</fullName>
    </submittedName>
</protein>
<reference evidence="5" key="1">
    <citation type="submission" date="2015-06" db="EMBL/GenBank/DDBJ databases">
        <authorList>
            <person name="Nguyen H."/>
        </authorList>
    </citation>
    <scope>NUCLEOTIDE SEQUENCE</scope>
    <source>
        <strain evidence="5">DAOM 180753</strain>
    </source>
</reference>
<keyword evidence="6" id="KW-1185">Reference proteome</keyword>
<keyword evidence="3" id="KW-0285">Flavoprotein</keyword>
<comment type="cofactor">
    <cofactor evidence="1">
        <name>FAD</name>
        <dbReference type="ChEBI" id="CHEBI:57692"/>
    </cofactor>
</comment>
<comment type="caution">
    <text evidence="5">The sequence shown here is derived from an EMBL/GenBank/DDBJ whole genome shotgun (WGS) entry which is preliminary data.</text>
</comment>
<evidence type="ECO:0000313" key="5">
    <source>
        <dbReference type="EMBL" id="KAJ9488497.1"/>
    </source>
</evidence>
<dbReference type="InterPro" id="IPR051209">
    <property type="entry name" value="FAD-bind_Monooxygenase_sf"/>
</dbReference>
<evidence type="ECO:0000313" key="6">
    <source>
        <dbReference type="Proteomes" id="UP001227192"/>
    </source>
</evidence>
<keyword evidence="4" id="KW-0274">FAD</keyword>
<reference evidence="5" key="2">
    <citation type="journal article" date="2016" name="Fungal Biol.">
        <title>Ochratoxin A production by Penicillium thymicola.</title>
        <authorList>
            <person name="Nguyen H.D.T."/>
            <person name="McMullin D.R."/>
            <person name="Ponomareva E."/>
            <person name="Riley R."/>
            <person name="Pomraning K.R."/>
            <person name="Baker S.E."/>
            <person name="Seifert K.A."/>
        </authorList>
    </citation>
    <scope>NUCLEOTIDE SEQUENCE</scope>
    <source>
        <strain evidence="5">DAOM 180753</strain>
    </source>
</reference>
<evidence type="ECO:0000256" key="3">
    <source>
        <dbReference type="ARBA" id="ARBA00022630"/>
    </source>
</evidence>
<dbReference type="AlphaFoldDB" id="A0AAI9TJW3"/>
<dbReference type="PANTHER" id="PTHR42877">
    <property type="entry name" value="L-ORNITHINE N(5)-MONOOXYGENASE-RELATED"/>
    <property type="match status" value="1"/>
</dbReference>
<sequence>MISWIARKDIKSVALNHSAIRNYSRHAQAGLKRTVWSKGCHAWYNNGQAVTAMYRGKAIEDIRDEDFDIRYENNSDPFSYLGIGELEWERAEDADLAFYLK</sequence>
<organism evidence="5 6">
    <name type="scientific">Penicillium thymicola</name>
    <dbReference type="NCBI Taxonomy" id="293382"/>
    <lineage>
        <taxon>Eukaryota</taxon>
        <taxon>Fungi</taxon>
        <taxon>Dikarya</taxon>
        <taxon>Ascomycota</taxon>
        <taxon>Pezizomycotina</taxon>
        <taxon>Eurotiomycetes</taxon>
        <taxon>Eurotiomycetidae</taxon>
        <taxon>Eurotiales</taxon>
        <taxon>Aspergillaceae</taxon>
        <taxon>Penicillium</taxon>
    </lineage>
</organism>
<evidence type="ECO:0000256" key="1">
    <source>
        <dbReference type="ARBA" id="ARBA00001974"/>
    </source>
</evidence>